<evidence type="ECO:0000313" key="3">
    <source>
        <dbReference type="EMBL" id="MBW3469175.1"/>
    </source>
</evidence>
<evidence type="ECO:0000259" key="2">
    <source>
        <dbReference type="Pfam" id="PF25183"/>
    </source>
</evidence>
<feature type="signal peptide" evidence="1">
    <location>
        <begin position="1"/>
        <end position="24"/>
    </location>
</feature>
<dbReference type="InterPro" id="IPR039426">
    <property type="entry name" value="TonB-dep_rcpt-like"/>
</dbReference>
<feature type="domain" description="TonB-dependent transporter Oar-like beta-barrel" evidence="2">
    <location>
        <begin position="236"/>
        <end position="1033"/>
    </location>
</feature>
<dbReference type="Proteomes" id="UP000727490">
    <property type="component" value="Unassembled WGS sequence"/>
</dbReference>
<dbReference type="AlphaFoldDB" id="A0A951IXV6"/>
<keyword evidence="1" id="KW-0732">Signal</keyword>
<organism evidence="3 4">
    <name type="scientific">Arthrospiribacter ruber</name>
    <dbReference type="NCBI Taxonomy" id="2487934"/>
    <lineage>
        <taxon>Bacteria</taxon>
        <taxon>Pseudomonadati</taxon>
        <taxon>Bacteroidota</taxon>
        <taxon>Cytophagia</taxon>
        <taxon>Cytophagales</taxon>
        <taxon>Cyclobacteriaceae</taxon>
        <taxon>Arthrospiribacter</taxon>
    </lineage>
</organism>
<reference evidence="3 4" key="1">
    <citation type="journal article" date="2020" name="Syst. Appl. Microbiol.">
        <title>Arthrospiribacter ruber gen. nov., sp. nov., a novel bacterium isolated from Arthrospira cultures.</title>
        <authorList>
            <person name="Waleron M."/>
            <person name="Misztak A."/>
            <person name="Waleron M.M."/>
            <person name="Furmaniak M."/>
            <person name="Mrozik A."/>
            <person name="Waleron K."/>
        </authorList>
    </citation>
    <scope>NUCLEOTIDE SEQUENCE [LARGE SCALE GENOMIC DNA]</scope>
    <source>
        <strain evidence="3 4">DPMB0001</strain>
    </source>
</reference>
<dbReference type="InterPro" id="IPR057601">
    <property type="entry name" value="Oar-like_b-barrel"/>
</dbReference>
<name>A0A951IXV6_9BACT</name>
<evidence type="ECO:0000256" key="1">
    <source>
        <dbReference type="SAM" id="SignalP"/>
    </source>
</evidence>
<dbReference type="EMBL" id="RPHB01000007">
    <property type="protein sequence ID" value="MBW3469175.1"/>
    <property type="molecule type" value="Genomic_DNA"/>
</dbReference>
<accession>A0A951IXV6</accession>
<dbReference type="Pfam" id="PF13620">
    <property type="entry name" value="CarboxypepD_reg"/>
    <property type="match status" value="1"/>
</dbReference>
<dbReference type="GO" id="GO:0044718">
    <property type="term" value="P:siderophore transmembrane transport"/>
    <property type="evidence" value="ECO:0007669"/>
    <property type="project" value="TreeGrafter"/>
</dbReference>
<evidence type="ECO:0000313" key="4">
    <source>
        <dbReference type="Proteomes" id="UP000727490"/>
    </source>
</evidence>
<keyword evidence="3" id="KW-0675">Receptor</keyword>
<keyword evidence="4" id="KW-1185">Reference proteome</keyword>
<comment type="caution">
    <text evidence="3">The sequence shown here is derived from an EMBL/GenBank/DDBJ whole genome shotgun (WGS) entry which is preliminary data.</text>
</comment>
<dbReference type="GO" id="GO:0009279">
    <property type="term" value="C:cell outer membrane"/>
    <property type="evidence" value="ECO:0007669"/>
    <property type="project" value="TreeGrafter"/>
</dbReference>
<dbReference type="GO" id="GO:0015344">
    <property type="term" value="F:siderophore uptake transmembrane transporter activity"/>
    <property type="evidence" value="ECO:0007669"/>
    <property type="project" value="TreeGrafter"/>
</dbReference>
<dbReference type="PANTHER" id="PTHR30069">
    <property type="entry name" value="TONB-DEPENDENT OUTER MEMBRANE RECEPTOR"/>
    <property type="match status" value="1"/>
</dbReference>
<dbReference type="Pfam" id="PF25183">
    <property type="entry name" value="OMP_b-brl_4"/>
    <property type="match status" value="1"/>
</dbReference>
<dbReference type="RefSeq" id="WP_219291737.1">
    <property type="nucleotide sequence ID" value="NZ_RPHB01000007.1"/>
</dbReference>
<feature type="chain" id="PRO_5037416799" evidence="1">
    <location>
        <begin position="25"/>
        <end position="1098"/>
    </location>
</feature>
<protein>
    <submittedName>
        <fullName evidence="3">TonB-dependent receptor</fullName>
    </submittedName>
</protein>
<dbReference type="PANTHER" id="PTHR30069:SF46">
    <property type="entry name" value="OAR PROTEIN"/>
    <property type="match status" value="1"/>
</dbReference>
<proteinExistence type="predicted"/>
<sequence length="1098" mass="121550">MRQSLLKSLFAVLMLVFSAGSAYSQGVTTASMQGIVTDDSGETLPGANIVAVHTPSGTRYGAVSNVDGRFVLPNVRVGGPYTVTITFVGFEDRVLENINLSLGQNYNINAVLSDGMELEAVEVVTTRGGILDADRTGAALNLGSDKINALPTINRSVNDFTRLTPQSNGNSFAGTSSRFNNFTIDGNIYNNNFGLGSGQFAGGNPVSLDAIEEIQVNLAPYDVRQGGFTGAGVNAITKSGDNTFRGSAYYFLRNDQMQGTKIGDTFLPQNDARNEIMGFRLGGPIIKDKLFFFINYEEETELSPSLLRRARRPGETPDGQFISRVPIEQANFVRDQLQSIYGYDVGAPDSYSFGSEQTRLNIRLDYNINQNNKLTVRYNSFTAFTDVPTNVRSTRNMSVIGNSSRIGVEAINFRNANYTNDRTVNSWVAELNSRIGTNMSNQLNVGYTSIADPRRGIPGGQAFPFIEVLEPDDAGNLLYYMSMGNELFSVGNLLENSIFNVTNNFSLYKGRHTYTFGGNFEFMTFDNAFNPVFNGHYRFIGYDRFVDAVINRNSNVFPDAFAKSFALDGSNTPPTDATRFGQLGFYVQDEYQINPRLKVTGGLRVDLPFYPIEIPRNELLDARNVTFTLPNGESLVPDVSVFPKVNPLFSPRVGFNWDVNGDRSTVLRGGTGVFSGRIPFVWLSNQVNGSGVVRGLQGFEGQEVIDAGITFNPDVTAYNPENPGQTLSQELNLTDRNFRLPQVWRTSLGVDKQLPFGIIGAFDFIYSRDVSAPVAQNIVVREPDATWNGPDQRPYWTQQPGLFGPSGDPFFRQVFYLTNSQVLPDYVSATVSLSKVFENGLDVMAAYTLSRARDIDATGGSQAQSLWPQTVVSDRNNPELSFANFDQPHRLISALTYNTNNTTISLFYEGGNAGRWSYTMANSQGLNNPGNIGDAQNRLIYVPNNASELNWQEFSVGGVTYTAADQAALFDAYIDQDPVLRNFRGSVIDRNAGVRPWVHTFDLSIAQRLNITNDQKNRLELRFDILNFGNMLNSEWGVPQFNWQTTPLSYRGVNANGEPVYRITTNPGTNDIISETFRLSNSINNVWRMQVGVRYTFN</sequence>
<gene>
    <name evidence="3" type="ORF">EGN73_15350</name>
</gene>